<dbReference type="AlphaFoldDB" id="A0AAE2SBR3"/>
<keyword evidence="7 10" id="KW-0472">Membrane</keyword>
<evidence type="ECO:0000256" key="7">
    <source>
        <dbReference type="ARBA" id="ARBA00023136"/>
    </source>
</evidence>
<comment type="catalytic activity">
    <reaction evidence="10">
        <text>an acyl phosphate + sn-glycerol 3-phosphate = a 1-acyl-sn-glycero-3-phosphate + phosphate</text>
        <dbReference type="Rhea" id="RHEA:34075"/>
        <dbReference type="ChEBI" id="CHEBI:43474"/>
        <dbReference type="ChEBI" id="CHEBI:57597"/>
        <dbReference type="ChEBI" id="CHEBI:57970"/>
        <dbReference type="ChEBI" id="CHEBI:59918"/>
        <dbReference type="EC" id="2.3.1.275"/>
    </reaction>
</comment>
<comment type="function">
    <text evidence="10">Catalyzes the transfer of an acyl group from acyl-phosphate (acyl-PO(4)) to glycerol-3-phosphate (G3P) to form lysophosphatidic acid (LPA). This enzyme utilizes acyl-phosphate as fatty acyl donor, but not acyl-CoA or acyl-ACP.</text>
</comment>
<evidence type="ECO:0000256" key="10">
    <source>
        <dbReference type="HAMAP-Rule" id="MF_01043"/>
    </source>
</evidence>
<keyword evidence="3 10" id="KW-0808">Transferase</keyword>
<keyword evidence="8 10" id="KW-0594">Phospholipid biosynthesis</keyword>
<keyword evidence="5 10" id="KW-1133">Transmembrane helix</keyword>
<keyword evidence="2 10" id="KW-0444">Lipid biosynthesis</keyword>
<gene>
    <name evidence="10 11" type="primary">plsY</name>
    <name evidence="11" type="ORF">JIN83_00130</name>
</gene>
<protein>
    <recommendedName>
        <fullName evidence="10">Glycerol-3-phosphate acyltransferase</fullName>
    </recommendedName>
    <alternativeName>
        <fullName evidence="10">Acyl-PO4 G3P acyltransferase</fullName>
    </alternativeName>
    <alternativeName>
        <fullName evidence="10">Acyl-phosphate--glycerol-3-phosphate acyltransferase</fullName>
    </alternativeName>
    <alternativeName>
        <fullName evidence="10">G3P acyltransferase</fullName>
        <shortName evidence="10">GPAT</shortName>
        <ecNumber evidence="10">2.3.1.275</ecNumber>
    </alternativeName>
    <alternativeName>
        <fullName evidence="10">Lysophosphatidic acid synthase</fullName>
        <shortName evidence="10">LPA synthase</shortName>
    </alternativeName>
</protein>
<feature type="transmembrane region" description="Helical" evidence="10">
    <location>
        <begin position="190"/>
        <end position="208"/>
    </location>
</feature>
<dbReference type="EMBL" id="JAENIG010000001">
    <property type="protein sequence ID" value="MBK1853356.1"/>
    <property type="molecule type" value="Genomic_DNA"/>
</dbReference>
<evidence type="ECO:0000313" key="12">
    <source>
        <dbReference type="Proteomes" id="UP000634206"/>
    </source>
</evidence>
<comment type="caution">
    <text evidence="11">The sequence shown here is derived from an EMBL/GenBank/DDBJ whole genome shotgun (WGS) entry which is preliminary data.</text>
</comment>
<keyword evidence="1 10" id="KW-1003">Cell membrane</keyword>
<evidence type="ECO:0000256" key="4">
    <source>
        <dbReference type="ARBA" id="ARBA00022692"/>
    </source>
</evidence>
<dbReference type="InterPro" id="IPR003811">
    <property type="entry name" value="G3P_acylTferase_PlsY"/>
</dbReference>
<dbReference type="GO" id="GO:0005886">
    <property type="term" value="C:plasma membrane"/>
    <property type="evidence" value="ECO:0007669"/>
    <property type="project" value="UniProtKB-SubCell"/>
</dbReference>
<keyword evidence="6 10" id="KW-0443">Lipid metabolism</keyword>
<feature type="transmembrane region" description="Helical" evidence="10">
    <location>
        <begin position="163"/>
        <end position="184"/>
    </location>
</feature>
<dbReference type="GO" id="GO:0008654">
    <property type="term" value="P:phospholipid biosynthetic process"/>
    <property type="evidence" value="ECO:0007669"/>
    <property type="project" value="UniProtKB-UniRule"/>
</dbReference>
<comment type="subcellular location">
    <subcellularLocation>
        <location evidence="10">Cell membrane</location>
        <topology evidence="10">Multi-pass membrane protein</topology>
    </subcellularLocation>
</comment>
<dbReference type="PANTHER" id="PTHR30309">
    <property type="entry name" value="INNER MEMBRANE PROTEIN YGIH"/>
    <property type="match status" value="1"/>
</dbReference>
<evidence type="ECO:0000256" key="5">
    <source>
        <dbReference type="ARBA" id="ARBA00022989"/>
    </source>
</evidence>
<dbReference type="NCBIfam" id="TIGR00023">
    <property type="entry name" value="glycerol-3-phosphate 1-O-acyltransferase PlsY"/>
    <property type="match status" value="1"/>
</dbReference>
<evidence type="ECO:0000256" key="3">
    <source>
        <dbReference type="ARBA" id="ARBA00022679"/>
    </source>
</evidence>
<dbReference type="Proteomes" id="UP000634206">
    <property type="component" value="Unassembled WGS sequence"/>
</dbReference>
<keyword evidence="11" id="KW-0012">Acyltransferase</keyword>
<dbReference type="HAMAP" id="MF_01043">
    <property type="entry name" value="PlsY"/>
    <property type="match status" value="1"/>
</dbReference>
<evidence type="ECO:0000256" key="6">
    <source>
        <dbReference type="ARBA" id="ARBA00023098"/>
    </source>
</evidence>
<keyword evidence="4 10" id="KW-0812">Transmembrane</keyword>
<reference evidence="11" key="1">
    <citation type="submission" date="2021-01" db="EMBL/GenBank/DDBJ databases">
        <title>Modified the classification status of verrucomicrobia.</title>
        <authorList>
            <person name="Feng X."/>
        </authorList>
    </citation>
    <scope>NUCLEOTIDE SEQUENCE</scope>
    <source>
        <strain evidence="11">5K15</strain>
    </source>
</reference>
<organism evidence="11 12">
    <name type="scientific">Oceaniferula flava</name>
    <dbReference type="NCBI Taxonomy" id="2800421"/>
    <lineage>
        <taxon>Bacteria</taxon>
        <taxon>Pseudomonadati</taxon>
        <taxon>Verrucomicrobiota</taxon>
        <taxon>Verrucomicrobiia</taxon>
        <taxon>Verrucomicrobiales</taxon>
        <taxon>Verrucomicrobiaceae</taxon>
        <taxon>Oceaniferula</taxon>
    </lineage>
</organism>
<comment type="similarity">
    <text evidence="10">Belongs to the PlsY family.</text>
</comment>
<comment type="pathway">
    <text evidence="10">Lipid metabolism; phospholipid metabolism.</text>
</comment>
<feature type="transmembrane region" description="Helical" evidence="10">
    <location>
        <begin position="95"/>
        <end position="114"/>
    </location>
</feature>
<dbReference type="RefSeq" id="WP_309487955.1">
    <property type="nucleotide sequence ID" value="NZ_JAENIG010000001.1"/>
</dbReference>
<feature type="transmembrane region" description="Helical" evidence="10">
    <location>
        <begin position="134"/>
        <end position="156"/>
    </location>
</feature>
<dbReference type="EC" id="2.3.1.275" evidence="10"/>
<dbReference type="Pfam" id="PF02660">
    <property type="entry name" value="G3P_acyltransf"/>
    <property type="match status" value="1"/>
</dbReference>
<dbReference type="SMART" id="SM01207">
    <property type="entry name" value="G3P_acyltransf"/>
    <property type="match status" value="1"/>
</dbReference>
<comment type="subunit">
    <text evidence="10">Probably interacts with PlsX.</text>
</comment>
<accession>A0AAE2SBR3</accession>
<proteinExistence type="inferred from homology"/>
<sequence length="231" mass="24428">MPLWIPPVLAFLAGSIPFGLLIAKAKGVNIREHGSGNIGATNVLRVVGKPYGIGCLILDLLKGLIPTLIGISLIRYAGSSNPMAIDALKPYAVELPILNAQILQILTGLAAIIGHNYSPWIGFKGGKGIATSGGVLIALMPAAVVILVLIWLILFFTTKYVSVASIGAALCLPILTIGGSAFHGKLADGTWNKPLFVFSIVVALMAVWRHRSNIVALKNGTENKFSKKKKK</sequence>
<evidence type="ECO:0000256" key="8">
    <source>
        <dbReference type="ARBA" id="ARBA00023209"/>
    </source>
</evidence>
<evidence type="ECO:0000256" key="1">
    <source>
        <dbReference type="ARBA" id="ARBA00022475"/>
    </source>
</evidence>
<evidence type="ECO:0000313" key="11">
    <source>
        <dbReference type="EMBL" id="MBK1853356.1"/>
    </source>
</evidence>
<dbReference type="GO" id="GO:0043772">
    <property type="term" value="F:acyl-phosphate glycerol-3-phosphate acyltransferase activity"/>
    <property type="evidence" value="ECO:0007669"/>
    <property type="project" value="UniProtKB-UniRule"/>
</dbReference>
<dbReference type="PANTHER" id="PTHR30309:SF0">
    <property type="entry name" value="GLYCEROL-3-PHOSPHATE ACYLTRANSFERASE-RELATED"/>
    <property type="match status" value="1"/>
</dbReference>
<name>A0AAE2SBR3_9BACT</name>
<keyword evidence="12" id="KW-1185">Reference proteome</keyword>
<evidence type="ECO:0000256" key="2">
    <source>
        <dbReference type="ARBA" id="ARBA00022516"/>
    </source>
</evidence>
<evidence type="ECO:0000256" key="9">
    <source>
        <dbReference type="ARBA" id="ARBA00023264"/>
    </source>
</evidence>
<keyword evidence="9 10" id="KW-1208">Phospholipid metabolism</keyword>